<dbReference type="SUPFAM" id="SSF111369">
    <property type="entry name" value="HlyD-like secretion proteins"/>
    <property type="match status" value="1"/>
</dbReference>
<feature type="domain" description="Multidrug resistance protein MdtA-like barrel-sandwich hybrid" evidence="5">
    <location>
        <begin position="68"/>
        <end position="210"/>
    </location>
</feature>
<evidence type="ECO:0000313" key="9">
    <source>
        <dbReference type="Proteomes" id="UP001221189"/>
    </source>
</evidence>
<accession>A0ABT5KI49</accession>
<comment type="similarity">
    <text evidence="2">Belongs to the membrane fusion protein (MFP) (TC 8.A.1) family.</text>
</comment>
<dbReference type="EMBL" id="JAQQXT010000010">
    <property type="protein sequence ID" value="MDC8773129.1"/>
    <property type="molecule type" value="Genomic_DNA"/>
</dbReference>
<dbReference type="InterPro" id="IPR058625">
    <property type="entry name" value="MdtA-like_BSH"/>
</dbReference>
<keyword evidence="9" id="KW-1185">Reference proteome</keyword>
<evidence type="ECO:0000256" key="2">
    <source>
        <dbReference type="ARBA" id="ARBA00009477"/>
    </source>
</evidence>
<name>A0ABT5KI49_9BURK</name>
<feature type="chain" id="PRO_5045053842" evidence="3">
    <location>
        <begin position="28"/>
        <end position="402"/>
    </location>
</feature>
<sequence length="402" mass="43233">MRKNLGLTKSVALSLLLALPLAMLMSACEKKAPPAAPKPPPAEVRVVTSRSETVPVVNEYVGRVAAFRSVEVRARVEGILEQRHFVEGSEVKKGQLLYTIDPTPYRIALNDALADQARSSANLASARSKEKRLAPLVKENAISQQDYEDAVTAVKQTEAQLAVSAANVERAQTNLGYTKVLATESGKIGAALVPEGRLVGRGESTHLTTVDRLDQVYVNFNVADRDALILRRELSTGRVKEGAGSAQARIFLPDGSEFERTGKLDFSESQVNPSTGTITLRVVMPNPKQKLLPGMYVRVVYTSGERPNTILIPQKAVTKTPTGHVAWVVGPENKVERRDLVVGEWLKSDWIIEKGLGAGETVVVEGLQRLQQGAVVKPTPWVPGAAPSAPASVISAASAASR</sequence>
<evidence type="ECO:0000313" key="8">
    <source>
        <dbReference type="EMBL" id="MDC8773129.1"/>
    </source>
</evidence>
<dbReference type="Gene3D" id="2.40.50.100">
    <property type="match status" value="1"/>
</dbReference>
<dbReference type="PANTHER" id="PTHR30158">
    <property type="entry name" value="ACRA/E-RELATED COMPONENT OF DRUG EFFLUX TRANSPORTER"/>
    <property type="match status" value="1"/>
</dbReference>
<evidence type="ECO:0000256" key="3">
    <source>
        <dbReference type="SAM" id="SignalP"/>
    </source>
</evidence>
<evidence type="ECO:0000256" key="1">
    <source>
        <dbReference type="ARBA" id="ARBA00004196"/>
    </source>
</evidence>
<organism evidence="8 9">
    <name type="scientific">Roseateles albus</name>
    <dbReference type="NCBI Taxonomy" id="2987525"/>
    <lineage>
        <taxon>Bacteria</taxon>
        <taxon>Pseudomonadati</taxon>
        <taxon>Pseudomonadota</taxon>
        <taxon>Betaproteobacteria</taxon>
        <taxon>Burkholderiales</taxon>
        <taxon>Sphaerotilaceae</taxon>
        <taxon>Roseateles</taxon>
    </lineage>
</organism>
<gene>
    <name evidence="8" type="ORF">PRZ03_16195</name>
</gene>
<evidence type="ECO:0000259" key="6">
    <source>
        <dbReference type="Pfam" id="PF25944"/>
    </source>
</evidence>
<dbReference type="InterPro" id="IPR058626">
    <property type="entry name" value="MdtA-like_b-barrel"/>
</dbReference>
<evidence type="ECO:0000259" key="5">
    <source>
        <dbReference type="Pfam" id="PF25917"/>
    </source>
</evidence>
<dbReference type="InterPro" id="IPR058624">
    <property type="entry name" value="MdtA-like_HH"/>
</dbReference>
<dbReference type="PROSITE" id="PS51257">
    <property type="entry name" value="PROKAR_LIPOPROTEIN"/>
    <property type="match status" value="1"/>
</dbReference>
<dbReference type="Gene3D" id="2.40.420.20">
    <property type="match status" value="1"/>
</dbReference>
<dbReference type="InterPro" id="IPR058627">
    <property type="entry name" value="MdtA-like_C"/>
</dbReference>
<dbReference type="Gene3D" id="1.10.287.470">
    <property type="entry name" value="Helix hairpin bin"/>
    <property type="match status" value="1"/>
</dbReference>
<dbReference type="Pfam" id="PF25876">
    <property type="entry name" value="HH_MFP_RND"/>
    <property type="match status" value="1"/>
</dbReference>
<dbReference type="Gene3D" id="2.40.30.170">
    <property type="match status" value="1"/>
</dbReference>
<feature type="signal peptide" evidence="3">
    <location>
        <begin position="1"/>
        <end position="27"/>
    </location>
</feature>
<proteinExistence type="inferred from homology"/>
<dbReference type="Pfam" id="PF25944">
    <property type="entry name" value="Beta-barrel_RND"/>
    <property type="match status" value="1"/>
</dbReference>
<comment type="subcellular location">
    <subcellularLocation>
        <location evidence="1">Cell envelope</location>
    </subcellularLocation>
</comment>
<protein>
    <submittedName>
        <fullName evidence="8">Efflux RND transporter periplasmic adaptor subunit</fullName>
    </submittedName>
</protein>
<feature type="domain" description="Multidrug resistance protein MdtA-like beta-barrel" evidence="6">
    <location>
        <begin position="216"/>
        <end position="300"/>
    </location>
</feature>
<dbReference type="NCBIfam" id="TIGR01730">
    <property type="entry name" value="RND_mfp"/>
    <property type="match status" value="1"/>
</dbReference>
<keyword evidence="3" id="KW-0732">Signal</keyword>
<dbReference type="InterPro" id="IPR006143">
    <property type="entry name" value="RND_pump_MFP"/>
</dbReference>
<dbReference type="PANTHER" id="PTHR30158:SF3">
    <property type="entry name" value="MULTIDRUG EFFLUX PUMP SUBUNIT ACRA-RELATED"/>
    <property type="match status" value="1"/>
</dbReference>
<evidence type="ECO:0000259" key="4">
    <source>
        <dbReference type="Pfam" id="PF25876"/>
    </source>
</evidence>
<dbReference type="RefSeq" id="WP_273601306.1">
    <property type="nucleotide sequence ID" value="NZ_JAQQXT010000010.1"/>
</dbReference>
<dbReference type="Pfam" id="PF25967">
    <property type="entry name" value="RND-MFP_C"/>
    <property type="match status" value="1"/>
</dbReference>
<reference evidence="8 9" key="1">
    <citation type="submission" date="2022-10" db="EMBL/GenBank/DDBJ databases">
        <title>Paucibacter sp. hw1 Genome sequencing.</title>
        <authorList>
            <person name="Park S."/>
        </authorList>
    </citation>
    <scope>NUCLEOTIDE SEQUENCE [LARGE SCALE GENOMIC DNA]</scope>
    <source>
        <strain evidence="9">hw1</strain>
    </source>
</reference>
<comment type="caution">
    <text evidence="8">The sequence shown here is derived from an EMBL/GenBank/DDBJ whole genome shotgun (WGS) entry which is preliminary data.</text>
</comment>
<dbReference type="Pfam" id="PF25917">
    <property type="entry name" value="BSH_RND"/>
    <property type="match status" value="1"/>
</dbReference>
<evidence type="ECO:0000259" key="7">
    <source>
        <dbReference type="Pfam" id="PF25967"/>
    </source>
</evidence>
<feature type="domain" description="Multidrug resistance protein MdtA-like alpha-helical hairpin" evidence="4">
    <location>
        <begin position="109"/>
        <end position="178"/>
    </location>
</feature>
<dbReference type="Proteomes" id="UP001221189">
    <property type="component" value="Unassembled WGS sequence"/>
</dbReference>
<feature type="domain" description="Multidrug resistance protein MdtA-like C-terminal permuted SH3" evidence="7">
    <location>
        <begin position="308"/>
        <end position="369"/>
    </location>
</feature>